<feature type="compositionally biased region" description="Polar residues" evidence="10">
    <location>
        <begin position="115"/>
        <end position="130"/>
    </location>
</feature>
<evidence type="ECO:0000313" key="13">
    <source>
        <dbReference type="Proteomes" id="UP001632038"/>
    </source>
</evidence>
<evidence type="ECO:0000256" key="6">
    <source>
        <dbReference type="ARBA" id="ARBA00023125"/>
    </source>
</evidence>
<evidence type="ECO:0000313" key="12">
    <source>
        <dbReference type="EMBL" id="KAL3653025.1"/>
    </source>
</evidence>
<dbReference type="PROSITE" id="PS50114">
    <property type="entry name" value="GATA_ZN_FINGER_2"/>
    <property type="match status" value="1"/>
</dbReference>
<accession>A0ABD3EF16</accession>
<evidence type="ECO:0000256" key="2">
    <source>
        <dbReference type="ARBA" id="ARBA00022723"/>
    </source>
</evidence>
<dbReference type="PANTHER" id="PTHR45658">
    <property type="entry name" value="GATA TRANSCRIPTION FACTOR"/>
    <property type="match status" value="1"/>
</dbReference>
<dbReference type="FunFam" id="3.30.50.10:FF:000038">
    <property type="entry name" value="GATA transcription factor 14"/>
    <property type="match status" value="1"/>
</dbReference>
<evidence type="ECO:0000256" key="1">
    <source>
        <dbReference type="ARBA" id="ARBA00005694"/>
    </source>
</evidence>
<evidence type="ECO:0000256" key="3">
    <source>
        <dbReference type="ARBA" id="ARBA00022771"/>
    </source>
</evidence>
<evidence type="ECO:0000256" key="7">
    <source>
        <dbReference type="ARBA" id="ARBA00023159"/>
    </source>
</evidence>
<dbReference type="PROSITE" id="PS00344">
    <property type="entry name" value="GATA_ZN_FINGER_1"/>
    <property type="match status" value="1"/>
</dbReference>
<dbReference type="EMBL" id="JAVIJP010000005">
    <property type="protein sequence ID" value="KAL3653025.1"/>
    <property type="molecule type" value="Genomic_DNA"/>
</dbReference>
<evidence type="ECO:0000256" key="4">
    <source>
        <dbReference type="ARBA" id="ARBA00022833"/>
    </source>
</evidence>
<keyword evidence="3 9" id="KW-0863">Zinc-finger</keyword>
<dbReference type="InterPro" id="IPR013088">
    <property type="entry name" value="Znf_NHR/GATA"/>
</dbReference>
<gene>
    <name evidence="12" type="ORF">CASFOL_002706</name>
</gene>
<evidence type="ECO:0000256" key="9">
    <source>
        <dbReference type="PROSITE-ProRule" id="PRU00094"/>
    </source>
</evidence>
<dbReference type="SUPFAM" id="SSF57716">
    <property type="entry name" value="Glucocorticoid receptor-like (DNA-binding domain)"/>
    <property type="match status" value="1"/>
</dbReference>
<dbReference type="Gene3D" id="3.30.50.10">
    <property type="entry name" value="Erythroid Transcription Factor GATA-1, subunit A"/>
    <property type="match status" value="1"/>
</dbReference>
<dbReference type="Pfam" id="PF00320">
    <property type="entry name" value="GATA"/>
    <property type="match status" value="1"/>
</dbReference>
<dbReference type="PANTHER" id="PTHR45658:SF134">
    <property type="entry name" value="GATA TYPE ZINC FINGER TRANSCRIPTION FACTOR FAMILY PROTEIN"/>
    <property type="match status" value="1"/>
</dbReference>
<keyword evidence="8" id="KW-0804">Transcription</keyword>
<dbReference type="Proteomes" id="UP001632038">
    <property type="component" value="Unassembled WGS sequence"/>
</dbReference>
<protein>
    <recommendedName>
        <fullName evidence="11">GATA-type domain-containing protein</fullName>
    </recommendedName>
</protein>
<evidence type="ECO:0000256" key="5">
    <source>
        <dbReference type="ARBA" id="ARBA00023015"/>
    </source>
</evidence>
<keyword evidence="6" id="KW-0238">DNA-binding</keyword>
<keyword evidence="5" id="KW-0805">Transcription regulation</keyword>
<dbReference type="AlphaFoldDB" id="A0ABD3EF16"/>
<keyword evidence="7" id="KW-0010">Activator</keyword>
<feature type="compositionally biased region" description="Low complexity" evidence="10">
    <location>
        <begin position="131"/>
        <end position="140"/>
    </location>
</feature>
<name>A0ABD3EF16_9LAMI</name>
<dbReference type="GO" id="GO:0003677">
    <property type="term" value="F:DNA binding"/>
    <property type="evidence" value="ECO:0007669"/>
    <property type="project" value="UniProtKB-KW"/>
</dbReference>
<comment type="caution">
    <text evidence="12">The sequence shown here is derived from an EMBL/GenBank/DDBJ whole genome shotgun (WGS) entry which is preliminary data.</text>
</comment>
<feature type="domain" description="GATA-type" evidence="11">
    <location>
        <begin position="206"/>
        <end position="238"/>
    </location>
</feature>
<keyword evidence="2" id="KW-0479">Metal-binding</keyword>
<keyword evidence="4" id="KW-0862">Zinc</keyword>
<reference evidence="13" key="1">
    <citation type="journal article" date="2024" name="IScience">
        <title>Strigolactones Initiate the Formation of Haustorium-like Structures in Castilleja.</title>
        <authorList>
            <person name="Buerger M."/>
            <person name="Peterson D."/>
            <person name="Chory J."/>
        </authorList>
    </citation>
    <scope>NUCLEOTIDE SEQUENCE [LARGE SCALE GENOMIC DNA]</scope>
</reference>
<dbReference type="InterPro" id="IPR051140">
    <property type="entry name" value="GATA_TF"/>
</dbReference>
<dbReference type="CDD" id="cd00202">
    <property type="entry name" value="ZnF_GATA"/>
    <property type="match status" value="1"/>
</dbReference>
<evidence type="ECO:0000259" key="11">
    <source>
        <dbReference type="PROSITE" id="PS50114"/>
    </source>
</evidence>
<evidence type="ECO:0000256" key="10">
    <source>
        <dbReference type="SAM" id="MobiDB-lite"/>
    </source>
</evidence>
<dbReference type="SMART" id="SM00401">
    <property type="entry name" value="ZnF_GATA"/>
    <property type="match status" value="1"/>
</dbReference>
<dbReference type="GO" id="GO:0008270">
    <property type="term" value="F:zinc ion binding"/>
    <property type="evidence" value="ECO:0007669"/>
    <property type="project" value="UniProtKB-KW"/>
</dbReference>
<organism evidence="12 13">
    <name type="scientific">Castilleja foliolosa</name>
    <dbReference type="NCBI Taxonomy" id="1961234"/>
    <lineage>
        <taxon>Eukaryota</taxon>
        <taxon>Viridiplantae</taxon>
        <taxon>Streptophyta</taxon>
        <taxon>Embryophyta</taxon>
        <taxon>Tracheophyta</taxon>
        <taxon>Spermatophyta</taxon>
        <taxon>Magnoliopsida</taxon>
        <taxon>eudicotyledons</taxon>
        <taxon>Gunneridae</taxon>
        <taxon>Pentapetalae</taxon>
        <taxon>asterids</taxon>
        <taxon>lamiids</taxon>
        <taxon>Lamiales</taxon>
        <taxon>Orobanchaceae</taxon>
        <taxon>Pedicularideae</taxon>
        <taxon>Castillejinae</taxon>
        <taxon>Castilleja</taxon>
    </lineage>
</organism>
<evidence type="ECO:0000256" key="8">
    <source>
        <dbReference type="ARBA" id="ARBA00023163"/>
    </source>
</evidence>
<keyword evidence="13" id="KW-1185">Reference proteome</keyword>
<dbReference type="InterPro" id="IPR000679">
    <property type="entry name" value="Znf_GATA"/>
</dbReference>
<feature type="region of interest" description="Disordered" evidence="10">
    <location>
        <begin position="87"/>
        <end position="153"/>
    </location>
</feature>
<sequence>MSVVEPGNCWDAIPDDITGDEEFDNINILDILDFPMESLGDNGFVADWDITKPHCLGPLMGPPMMPDVKVETIPPFMSSGLVTPIAEAQDQKQPSTLVEPSGPRIIQPSKLPEAQESSVFQTQSPDSVLESSGGSCSSSKSDVHMRARSKRHKRASSWLSPSTYFITDEQTPIPRKYNKGKKKKLPDPEVEISLQAPNCPISIVTQRCTHCQVTETPQWRGGPLGRKTLCNACGVRYRSGRLFPEYRPVASPTFVPALHSNSHKKVVAMRIKDEKPMAKTEEPPVVEMRIKGKKPMAITEEPPATPQPEVVPMSNYLFDNI</sequence>
<proteinExistence type="inferred from homology"/>
<comment type="similarity">
    <text evidence="1">Belongs to the type IV zinc-finger family. Class A subfamily.</text>
</comment>